<feature type="domain" description="EamA" evidence="6">
    <location>
        <begin position="8"/>
        <end position="129"/>
    </location>
</feature>
<feature type="transmembrane region" description="Helical" evidence="5">
    <location>
        <begin position="7"/>
        <end position="27"/>
    </location>
</feature>
<dbReference type="SUPFAM" id="SSF103481">
    <property type="entry name" value="Multidrug resistance efflux transporter EmrE"/>
    <property type="match status" value="2"/>
</dbReference>
<feature type="transmembrane region" description="Helical" evidence="5">
    <location>
        <begin position="57"/>
        <end position="81"/>
    </location>
</feature>
<feature type="transmembrane region" description="Helical" evidence="5">
    <location>
        <begin position="203"/>
        <end position="223"/>
    </location>
</feature>
<evidence type="ECO:0000313" key="7">
    <source>
        <dbReference type="EMBL" id="MDD9327034.1"/>
    </source>
</evidence>
<comment type="subcellular location">
    <subcellularLocation>
        <location evidence="1">Membrane</location>
        <topology evidence="1">Multi-pass membrane protein</topology>
    </subcellularLocation>
</comment>
<dbReference type="PANTHER" id="PTHR32322:SF9">
    <property type="entry name" value="AMINO-ACID METABOLITE EFFLUX PUMP-RELATED"/>
    <property type="match status" value="1"/>
</dbReference>
<evidence type="ECO:0000256" key="2">
    <source>
        <dbReference type="ARBA" id="ARBA00022692"/>
    </source>
</evidence>
<dbReference type="RefSeq" id="WP_274584332.1">
    <property type="nucleotide sequence ID" value="NZ_CP145811.1"/>
</dbReference>
<reference evidence="7" key="1">
    <citation type="submission" date="2022-10" db="EMBL/GenBank/DDBJ databases">
        <authorList>
            <person name="Boutroux M."/>
        </authorList>
    </citation>
    <scope>NUCLEOTIDE SEQUENCE</scope>
    <source>
        <strain evidence="7">51.81</strain>
    </source>
</reference>
<gene>
    <name evidence="7" type="ORF">ORY91_000413</name>
    <name evidence="8" type="ORF">V9W64_01435</name>
</gene>
<evidence type="ECO:0000256" key="3">
    <source>
        <dbReference type="ARBA" id="ARBA00022989"/>
    </source>
</evidence>
<dbReference type="Pfam" id="PF00892">
    <property type="entry name" value="EamA"/>
    <property type="match status" value="2"/>
</dbReference>
<evidence type="ECO:0000256" key="4">
    <source>
        <dbReference type="ARBA" id="ARBA00023136"/>
    </source>
</evidence>
<dbReference type="AlphaFoldDB" id="A0A9X4E1H8"/>
<reference evidence="8" key="2">
    <citation type="submission" date="2024-02" db="EMBL/GenBank/DDBJ databases">
        <title>Neisseria leonii sp. nov.</title>
        <authorList>
            <person name="Boutroux M."/>
            <person name="Favre-Rochex S."/>
            <person name="Gorgette O."/>
            <person name="Touak G."/>
            <person name="Muhle E."/>
            <person name="Chesneau O."/>
            <person name="Clermont D."/>
            <person name="Rahi P."/>
        </authorList>
    </citation>
    <scope>NUCLEOTIDE SEQUENCE</scope>
    <source>
        <strain evidence="8">51.81</strain>
    </source>
</reference>
<sequence>MDGRDALIAGLVVTAWGVNFAVMKAGLAELSPAVLGLLRFSLLLPAVCLLPRPAVRWYWLALYGLCISFGQFGMMFTALSWGMPSGLAALLLQSQVFFTVILAVVWLREPVAGHHLPAMLLAAAGLLLAGIGQYRGAVPLAALWAVLAAAMSWALGNLTVKFIGRVNPLSLVAWGNISSWAAFLLLSLWLYGAGEVGRQIADLSAGGWLAAAFLAYVSGLFGYGGWGRLLARYPASLVTPLALLVPVIALLVSALVLGERLNGWQWGGVAVVMAALLVQVSGGRLRVRGREK</sequence>
<evidence type="ECO:0000256" key="1">
    <source>
        <dbReference type="ARBA" id="ARBA00004141"/>
    </source>
</evidence>
<feature type="domain" description="EamA" evidence="6">
    <location>
        <begin position="143"/>
        <end position="278"/>
    </location>
</feature>
<keyword evidence="2 5" id="KW-0812">Transmembrane</keyword>
<feature type="transmembrane region" description="Helical" evidence="5">
    <location>
        <begin position="33"/>
        <end position="50"/>
    </location>
</feature>
<feature type="transmembrane region" description="Helical" evidence="5">
    <location>
        <begin position="171"/>
        <end position="191"/>
    </location>
</feature>
<dbReference type="EMBL" id="CP146598">
    <property type="protein sequence ID" value="WWY03435.1"/>
    <property type="molecule type" value="Genomic_DNA"/>
</dbReference>
<evidence type="ECO:0000256" key="5">
    <source>
        <dbReference type="SAM" id="Phobius"/>
    </source>
</evidence>
<feature type="transmembrane region" description="Helical" evidence="5">
    <location>
        <begin position="87"/>
        <end position="107"/>
    </location>
</feature>
<name>A0A9X4E1H8_9NEIS</name>
<feature type="transmembrane region" description="Helical" evidence="5">
    <location>
        <begin position="235"/>
        <end position="257"/>
    </location>
</feature>
<dbReference type="InterPro" id="IPR037185">
    <property type="entry name" value="EmrE-like"/>
</dbReference>
<dbReference type="PANTHER" id="PTHR32322">
    <property type="entry name" value="INNER MEMBRANE TRANSPORTER"/>
    <property type="match status" value="1"/>
</dbReference>
<accession>A0A9X4E1H8</accession>
<feature type="transmembrane region" description="Helical" evidence="5">
    <location>
        <begin position="263"/>
        <end position="282"/>
    </location>
</feature>
<evidence type="ECO:0000313" key="9">
    <source>
        <dbReference type="Proteomes" id="UP001149607"/>
    </source>
</evidence>
<feature type="transmembrane region" description="Helical" evidence="5">
    <location>
        <begin position="116"/>
        <end position="134"/>
    </location>
</feature>
<keyword evidence="9" id="KW-1185">Reference proteome</keyword>
<feature type="transmembrane region" description="Helical" evidence="5">
    <location>
        <begin position="140"/>
        <end position="159"/>
    </location>
</feature>
<dbReference type="Proteomes" id="UP001149607">
    <property type="component" value="Chromosome"/>
</dbReference>
<keyword evidence="4 5" id="KW-0472">Membrane</keyword>
<dbReference type="EMBL" id="JAPQFL010000001">
    <property type="protein sequence ID" value="MDD9327034.1"/>
    <property type="molecule type" value="Genomic_DNA"/>
</dbReference>
<protein>
    <submittedName>
        <fullName evidence="7">EamA family transporter</fullName>
    </submittedName>
</protein>
<keyword evidence="3 5" id="KW-1133">Transmembrane helix</keyword>
<evidence type="ECO:0000313" key="8">
    <source>
        <dbReference type="EMBL" id="WWY03435.1"/>
    </source>
</evidence>
<dbReference type="GO" id="GO:0016020">
    <property type="term" value="C:membrane"/>
    <property type="evidence" value="ECO:0007669"/>
    <property type="project" value="UniProtKB-SubCell"/>
</dbReference>
<proteinExistence type="predicted"/>
<dbReference type="InterPro" id="IPR000620">
    <property type="entry name" value="EamA_dom"/>
</dbReference>
<organism evidence="7">
    <name type="scientific">Neisseria leonii</name>
    <dbReference type="NCBI Taxonomy" id="2995413"/>
    <lineage>
        <taxon>Bacteria</taxon>
        <taxon>Pseudomonadati</taxon>
        <taxon>Pseudomonadota</taxon>
        <taxon>Betaproteobacteria</taxon>
        <taxon>Neisseriales</taxon>
        <taxon>Neisseriaceae</taxon>
        <taxon>Neisseria</taxon>
    </lineage>
</organism>
<evidence type="ECO:0000259" key="6">
    <source>
        <dbReference type="Pfam" id="PF00892"/>
    </source>
</evidence>
<dbReference type="InterPro" id="IPR050638">
    <property type="entry name" value="AA-Vitamin_Transporters"/>
</dbReference>